<dbReference type="Proteomes" id="UP000293360">
    <property type="component" value="Unassembled WGS sequence"/>
</dbReference>
<evidence type="ECO:0000313" key="3">
    <source>
        <dbReference type="Proteomes" id="UP000293360"/>
    </source>
</evidence>
<name>A0A4Q4TV40_9PEZI</name>
<evidence type="ECO:0000313" key="2">
    <source>
        <dbReference type="EMBL" id="RYP09500.1"/>
    </source>
</evidence>
<feature type="region of interest" description="Disordered" evidence="1">
    <location>
        <begin position="261"/>
        <end position="323"/>
    </location>
</feature>
<dbReference type="OrthoDB" id="5421421at2759"/>
<dbReference type="AlphaFoldDB" id="A0A4Q4TV40"/>
<feature type="compositionally biased region" description="Polar residues" evidence="1">
    <location>
        <begin position="80"/>
        <end position="99"/>
    </location>
</feature>
<feature type="region of interest" description="Disordered" evidence="1">
    <location>
        <begin position="1"/>
        <end position="46"/>
    </location>
</feature>
<feature type="compositionally biased region" description="Low complexity" evidence="1">
    <location>
        <begin position="113"/>
        <end position="122"/>
    </location>
</feature>
<feature type="compositionally biased region" description="Polar residues" evidence="1">
    <location>
        <begin position="281"/>
        <end position="310"/>
    </location>
</feature>
<feature type="compositionally biased region" description="Polar residues" evidence="1">
    <location>
        <begin position="30"/>
        <end position="46"/>
    </location>
</feature>
<gene>
    <name evidence="2" type="ORF">DL764_001279</name>
</gene>
<feature type="region of interest" description="Disordered" evidence="1">
    <location>
        <begin position="440"/>
        <end position="472"/>
    </location>
</feature>
<feature type="region of interest" description="Disordered" evidence="1">
    <location>
        <begin position="63"/>
        <end position="127"/>
    </location>
</feature>
<feature type="region of interest" description="Disordered" evidence="1">
    <location>
        <begin position="496"/>
        <end position="536"/>
    </location>
</feature>
<feature type="compositionally biased region" description="Basic residues" evidence="1">
    <location>
        <begin position="442"/>
        <end position="452"/>
    </location>
</feature>
<feature type="region of interest" description="Disordered" evidence="1">
    <location>
        <begin position="215"/>
        <end position="247"/>
    </location>
</feature>
<dbReference type="EMBL" id="QJNU01000035">
    <property type="protein sequence ID" value="RYP09500.1"/>
    <property type="molecule type" value="Genomic_DNA"/>
</dbReference>
<organism evidence="2 3">
    <name type="scientific">Monosporascus ibericus</name>
    <dbReference type="NCBI Taxonomy" id="155417"/>
    <lineage>
        <taxon>Eukaryota</taxon>
        <taxon>Fungi</taxon>
        <taxon>Dikarya</taxon>
        <taxon>Ascomycota</taxon>
        <taxon>Pezizomycotina</taxon>
        <taxon>Sordariomycetes</taxon>
        <taxon>Xylariomycetidae</taxon>
        <taxon>Xylariales</taxon>
        <taxon>Xylariales incertae sedis</taxon>
        <taxon>Monosporascus</taxon>
    </lineage>
</organism>
<keyword evidence="3" id="KW-1185">Reference proteome</keyword>
<evidence type="ECO:0000256" key="1">
    <source>
        <dbReference type="SAM" id="MobiDB-lite"/>
    </source>
</evidence>
<feature type="compositionally biased region" description="Polar residues" evidence="1">
    <location>
        <begin position="220"/>
        <end position="229"/>
    </location>
</feature>
<dbReference type="STRING" id="155417.A0A4Q4TV40"/>
<reference evidence="2 3" key="1">
    <citation type="submission" date="2018-06" db="EMBL/GenBank/DDBJ databases">
        <title>Complete Genomes of Monosporascus.</title>
        <authorList>
            <person name="Robinson A.J."/>
            <person name="Natvig D.O."/>
        </authorList>
    </citation>
    <scope>NUCLEOTIDE SEQUENCE [LARGE SCALE GENOMIC DNA]</scope>
    <source>
        <strain evidence="2 3">CBS 110550</strain>
    </source>
</reference>
<accession>A0A4Q4TV40</accession>
<protein>
    <submittedName>
        <fullName evidence="2">Uncharacterized protein</fullName>
    </submittedName>
</protein>
<feature type="compositionally biased region" description="Basic residues" evidence="1">
    <location>
        <begin position="261"/>
        <end position="276"/>
    </location>
</feature>
<proteinExistence type="predicted"/>
<comment type="caution">
    <text evidence="2">The sequence shown here is derived from an EMBL/GenBank/DDBJ whole genome shotgun (WGS) entry which is preliminary data.</text>
</comment>
<sequence length="566" mass="63006">MDDHTYMKSRTVQMHDGLVAETSLPEVGHSHTTPSTSAYGSSDIQAYTSIPPFNNYSVHAYDSSSLPTPVSGAPSPPLSEGTSKPMQSYGQQRGRASQQPTPPGTSRPDWANQHMHMQSSQSGSPIALQHTSNDMLEMHGLEASHSPEEDQPMVTEANWDWGHYGVSCTEAQGDMSPQLSHHSFFPVNVPSSVAPSTMVRPSMTLNPSNIPLAPAPSQVPLLQQPSDPRNLTHPMASMGNMHHHFSQLPNQPSVLMEFRQIRKKQPKRARPSSRRTRGPDRTSNNSGYRDFQNAQEEFGADSQSQHSGTQRAPAEQIKLSNEASEPDRYLFDLRNRFLDSKGNGMWENLQAEYTQKYGPKQRAALQMQLSRAIMKYGQWPASEDEALRKAVEEVNKRRYHDIVKAMKEHGGCRAWDFNDGHVAKRILELGLEEYDPEEPSKRIHRRVRKQATRRASAGGPWGSTATRASPQGFGYEEGLRTLTDEQEEHLIQQFCKPETKTPEPDMVTDVPRVPSSSHGDANRATGSDRGQVDSARVAKRACEQLFAKNGSAIYGNLASENRHPMP</sequence>